<dbReference type="EMBL" id="ML987194">
    <property type="protein sequence ID" value="KAF2250204.1"/>
    <property type="molecule type" value="Genomic_DNA"/>
</dbReference>
<keyword evidence="4" id="KW-0274">FAD</keyword>
<dbReference type="Gene3D" id="3.40.462.20">
    <property type="match status" value="1"/>
</dbReference>
<dbReference type="Pfam" id="PF01565">
    <property type="entry name" value="FAD_binding_4"/>
    <property type="match status" value="1"/>
</dbReference>
<comment type="similarity">
    <text evidence="2">Belongs to the oxygen-dependent FAD-linked oxidoreductase family.</text>
</comment>
<evidence type="ECO:0000313" key="7">
    <source>
        <dbReference type="EMBL" id="KAF2250204.1"/>
    </source>
</evidence>
<dbReference type="OrthoDB" id="415825at2759"/>
<keyword evidence="5" id="KW-0560">Oxidoreductase</keyword>
<dbReference type="InterPro" id="IPR016167">
    <property type="entry name" value="FAD-bd_PCMH_sub1"/>
</dbReference>
<evidence type="ECO:0000256" key="5">
    <source>
        <dbReference type="ARBA" id="ARBA00023002"/>
    </source>
</evidence>
<dbReference type="PROSITE" id="PS51387">
    <property type="entry name" value="FAD_PCMH"/>
    <property type="match status" value="1"/>
</dbReference>
<gene>
    <name evidence="7" type="ORF">BU26DRAFT_604424</name>
</gene>
<dbReference type="AlphaFoldDB" id="A0A6A6II01"/>
<evidence type="ECO:0000256" key="3">
    <source>
        <dbReference type="ARBA" id="ARBA00022630"/>
    </source>
</evidence>
<dbReference type="PANTHER" id="PTHR42973">
    <property type="entry name" value="BINDING OXIDOREDUCTASE, PUTATIVE (AFU_ORTHOLOGUE AFUA_1G17690)-RELATED"/>
    <property type="match status" value="1"/>
</dbReference>
<reference evidence="7" key="1">
    <citation type="journal article" date="2020" name="Stud. Mycol.">
        <title>101 Dothideomycetes genomes: a test case for predicting lifestyles and emergence of pathogens.</title>
        <authorList>
            <person name="Haridas S."/>
            <person name="Albert R."/>
            <person name="Binder M."/>
            <person name="Bloem J."/>
            <person name="Labutti K."/>
            <person name="Salamov A."/>
            <person name="Andreopoulos B."/>
            <person name="Baker S."/>
            <person name="Barry K."/>
            <person name="Bills G."/>
            <person name="Bluhm B."/>
            <person name="Cannon C."/>
            <person name="Castanera R."/>
            <person name="Culley D."/>
            <person name="Daum C."/>
            <person name="Ezra D."/>
            <person name="Gonzalez J."/>
            <person name="Henrissat B."/>
            <person name="Kuo A."/>
            <person name="Liang C."/>
            <person name="Lipzen A."/>
            <person name="Lutzoni F."/>
            <person name="Magnuson J."/>
            <person name="Mondo S."/>
            <person name="Nolan M."/>
            <person name="Ohm R."/>
            <person name="Pangilinan J."/>
            <person name="Park H.-J."/>
            <person name="Ramirez L."/>
            <person name="Alfaro M."/>
            <person name="Sun H."/>
            <person name="Tritt A."/>
            <person name="Yoshinaga Y."/>
            <person name="Zwiers L.-H."/>
            <person name="Turgeon B."/>
            <person name="Goodwin S."/>
            <person name="Spatafora J."/>
            <person name="Crous P."/>
            <person name="Grigoriev I."/>
        </authorList>
    </citation>
    <scope>NUCLEOTIDE SEQUENCE</scope>
    <source>
        <strain evidence="7">CBS 122368</strain>
    </source>
</reference>
<dbReference type="InterPro" id="IPR012951">
    <property type="entry name" value="BBE"/>
</dbReference>
<dbReference type="SUPFAM" id="SSF56176">
    <property type="entry name" value="FAD-binding/transporter-associated domain-like"/>
    <property type="match status" value="1"/>
</dbReference>
<dbReference type="InterPro" id="IPR016169">
    <property type="entry name" value="FAD-bd_PCMH_sub2"/>
</dbReference>
<dbReference type="InterPro" id="IPR036318">
    <property type="entry name" value="FAD-bd_PCMH-like_sf"/>
</dbReference>
<evidence type="ECO:0000256" key="1">
    <source>
        <dbReference type="ARBA" id="ARBA00001974"/>
    </source>
</evidence>
<evidence type="ECO:0000256" key="4">
    <source>
        <dbReference type="ARBA" id="ARBA00022827"/>
    </source>
</evidence>
<organism evidence="7 8">
    <name type="scientific">Trematosphaeria pertusa</name>
    <dbReference type="NCBI Taxonomy" id="390896"/>
    <lineage>
        <taxon>Eukaryota</taxon>
        <taxon>Fungi</taxon>
        <taxon>Dikarya</taxon>
        <taxon>Ascomycota</taxon>
        <taxon>Pezizomycotina</taxon>
        <taxon>Dothideomycetes</taxon>
        <taxon>Pleosporomycetidae</taxon>
        <taxon>Pleosporales</taxon>
        <taxon>Massarineae</taxon>
        <taxon>Trematosphaeriaceae</taxon>
        <taxon>Trematosphaeria</taxon>
    </lineage>
</organism>
<dbReference type="Gene3D" id="3.30.43.10">
    <property type="entry name" value="Uridine Diphospho-n-acetylenolpyruvylglucosamine Reductase, domain 2"/>
    <property type="match status" value="1"/>
</dbReference>
<keyword evidence="8" id="KW-1185">Reference proteome</keyword>
<dbReference type="InterPro" id="IPR016166">
    <property type="entry name" value="FAD-bd_PCMH"/>
</dbReference>
<dbReference type="GO" id="GO:0071949">
    <property type="term" value="F:FAD binding"/>
    <property type="evidence" value="ECO:0007669"/>
    <property type="project" value="InterPro"/>
</dbReference>
<evidence type="ECO:0000259" key="6">
    <source>
        <dbReference type="PROSITE" id="PS51387"/>
    </source>
</evidence>
<sequence length="490" mass="53270">MSSSFLWGMGAITAGFFNAFSFGEGSIQSVLGPSLSAAAEVYLPGSAGFTNASARWSAAAMPDFEAIVKVHSEEDVQQTIKYANKHDYPFLAISGGHGQSSALKNLQNGIGIWMRGMGKIEIVDNGTAALLGGGVQNGELISTLWSHGKQTVTTGCDCVGFIAPILGGGHGWNQGRYGLPADQLLSARMVLANGTAITVSDTEHPDLFWAIRGAGHNFGVVTEIKVKVYDREPELDQWAASGFVYPEDKLEAVFEIANEWLQRPNQPMELEHYGVFAFNPDVDPDKPIVMFWVYYNGASIPSAFTDPLYALDPIAVDSSVTDLAGVNTHLMATVDGASCAKGFSRVFYPVNLITWSLTNLRTVLDIFAAMPSAYRNSVVMLEGYPVNRVVEIPSDSTAYPDREGRLLVSPLLTYAANATLDAEAFEIGEKMRDALLEGTGLKLNAYVNYARGDESLEAVYGYEEWRLERLGKLKKAYDPEGKFNFFEPIS</sequence>
<comment type="cofactor">
    <cofactor evidence="1">
        <name>FAD</name>
        <dbReference type="ChEBI" id="CHEBI:57692"/>
    </cofactor>
</comment>
<dbReference type="PANTHER" id="PTHR42973:SF9">
    <property type="entry name" value="FAD-BINDING PCMH-TYPE DOMAIN-CONTAINING PROTEIN-RELATED"/>
    <property type="match status" value="1"/>
</dbReference>
<dbReference type="Proteomes" id="UP000800094">
    <property type="component" value="Unassembled WGS sequence"/>
</dbReference>
<feature type="domain" description="FAD-binding PCMH-type" evidence="6">
    <location>
        <begin position="59"/>
        <end position="231"/>
    </location>
</feature>
<dbReference type="InterPro" id="IPR006094">
    <property type="entry name" value="Oxid_FAD_bind_N"/>
</dbReference>
<dbReference type="Pfam" id="PF08031">
    <property type="entry name" value="BBE"/>
    <property type="match status" value="1"/>
</dbReference>
<dbReference type="GO" id="GO:0016491">
    <property type="term" value="F:oxidoreductase activity"/>
    <property type="evidence" value="ECO:0007669"/>
    <property type="project" value="UniProtKB-KW"/>
</dbReference>
<evidence type="ECO:0000313" key="8">
    <source>
        <dbReference type="Proteomes" id="UP000800094"/>
    </source>
</evidence>
<dbReference type="Gene3D" id="3.30.465.10">
    <property type="match status" value="1"/>
</dbReference>
<evidence type="ECO:0000256" key="2">
    <source>
        <dbReference type="ARBA" id="ARBA00005466"/>
    </source>
</evidence>
<dbReference type="InterPro" id="IPR050416">
    <property type="entry name" value="FAD-linked_Oxidoreductase"/>
</dbReference>
<dbReference type="RefSeq" id="XP_033685208.1">
    <property type="nucleotide sequence ID" value="XM_033835528.1"/>
</dbReference>
<protein>
    <submittedName>
        <fullName evidence="7">FAD-binding domain-containing protein</fullName>
    </submittedName>
</protein>
<name>A0A6A6II01_9PLEO</name>
<dbReference type="GeneID" id="54588858"/>
<accession>A0A6A6II01</accession>
<proteinExistence type="inferred from homology"/>
<keyword evidence="3" id="KW-0285">Flavoprotein</keyword>